<evidence type="ECO:0000313" key="1">
    <source>
        <dbReference type="EMBL" id="SVB06924.1"/>
    </source>
</evidence>
<accession>A0A382AZY8</accession>
<evidence type="ECO:0008006" key="2">
    <source>
        <dbReference type="Google" id="ProtNLM"/>
    </source>
</evidence>
<dbReference type="SUPFAM" id="SSF46626">
    <property type="entry name" value="Cytochrome c"/>
    <property type="match status" value="1"/>
</dbReference>
<name>A0A382AZY8_9ZZZZ</name>
<reference evidence="1" key="1">
    <citation type="submission" date="2018-05" db="EMBL/GenBank/DDBJ databases">
        <authorList>
            <person name="Lanie J.A."/>
            <person name="Ng W.-L."/>
            <person name="Kazmierczak K.M."/>
            <person name="Andrzejewski T.M."/>
            <person name="Davidsen T.M."/>
            <person name="Wayne K.J."/>
            <person name="Tettelin H."/>
            <person name="Glass J.I."/>
            <person name="Rusch D."/>
            <person name="Podicherti R."/>
            <person name="Tsui H.-C.T."/>
            <person name="Winkler M.E."/>
        </authorList>
    </citation>
    <scope>NUCLEOTIDE SEQUENCE</scope>
</reference>
<protein>
    <recommendedName>
        <fullName evidence="2">Cytochrome c domain-containing protein</fullName>
    </recommendedName>
</protein>
<organism evidence="1">
    <name type="scientific">marine metagenome</name>
    <dbReference type="NCBI Taxonomy" id="408172"/>
    <lineage>
        <taxon>unclassified sequences</taxon>
        <taxon>metagenomes</taxon>
        <taxon>ecological metagenomes</taxon>
    </lineage>
</organism>
<sequence length="372" mass="42131">MFRLITAFCVLLIGTLANANELDPLRQNCIACHGGIKDGKKVVKGSFNITSVLKDGIQEKHAGDWVAMLDQIREKEMPPDDSKYTLSDSQRKAVAKAVYAKLDRGDIQERLLTPFEIANTSSKLFGLDLEIYDPFENLYFLENIDSSYPTVDSPSLMSSAYMREIESSLDLVLDRTVANGFSAISSLNKKYKDQTAFELRFVTTFTSEQRVPAVYQAYVHREPTVPHTKEARQALNDKEKENVLKQENRKVADAFWKHIRETENIDQILVRKRGATRLACKEYGVNLPAGRYRLTFSARMLNRELVKKVAEAEAKDSKKGVGSFRELHLSKAGLAIRHNGINNGRRGSLKANSKSGKLLHYFEIEDDVKKEY</sequence>
<dbReference type="GO" id="GO:0009055">
    <property type="term" value="F:electron transfer activity"/>
    <property type="evidence" value="ECO:0007669"/>
    <property type="project" value="InterPro"/>
</dbReference>
<dbReference type="GO" id="GO:0020037">
    <property type="term" value="F:heme binding"/>
    <property type="evidence" value="ECO:0007669"/>
    <property type="project" value="InterPro"/>
</dbReference>
<dbReference type="InterPro" id="IPR036909">
    <property type="entry name" value="Cyt_c-like_dom_sf"/>
</dbReference>
<dbReference type="EMBL" id="UINC01027531">
    <property type="protein sequence ID" value="SVB06924.1"/>
    <property type="molecule type" value="Genomic_DNA"/>
</dbReference>
<feature type="non-terminal residue" evidence="1">
    <location>
        <position position="372"/>
    </location>
</feature>
<proteinExistence type="predicted"/>
<gene>
    <name evidence="1" type="ORF">METZ01_LOCUS159778</name>
</gene>
<dbReference type="AlphaFoldDB" id="A0A382AZY8"/>